<proteinExistence type="predicted"/>
<keyword evidence="2" id="KW-1185">Reference proteome</keyword>
<comment type="caution">
    <text evidence="1">The sequence shown here is derived from an EMBL/GenBank/DDBJ whole genome shotgun (WGS) entry which is preliminary data.</text>
</comment>
<dbReference type="RefSeq" id="WP_185556891.1">
    <property type="nucleotide sequence ID" value="NZ_CP156021.1"/>
</dbReference>
<gene>
    <name evidence="1" type="ORF">QJV39_05255</name>
</gene>
<sequence length="60" mass="6907">MATSSFQKNFYVTQKQRENVVSVMTSDNLGAVISNDFKSKFEKVKSNHDLFSNIFTKKIK</sequence>
<accession>A0ABU2IDK3</accession>
<protein>
    <submittedName>
        <fullName evidence="1">Uncharacterized protein</fullName>
    </submittedName>
</protein>
<reference evidence="1 2" key="1">
    <citation type="submission" date="2023-05" db="EMBL/GenBank/DDBJ databases">
        <title>A Combination of Whole Genome Sequencing and Metagenomics Reveals Diversity of Listeria spp. in Soil Collected from the Nantahala National Forest.</title>
        <authorList>
            <person name="Wang J."/>
            <person name="Schamp C.N."/>
            <person name="Hudson L.K."/>
            <person name="Chaggar H.K."/>
            <person name="Bryan D.W."/>
            <person name="Radosevich M."/>
            <person name="Denes T.G."/>
        </authorList>
    </citation>
    <scope>NUCLEOTIDE SEQUENCE [LARGE SCALE GENOMIC DNA]</scope>
    <source>
        <strain evidence="1 2">UTK S2-0009</strain>
    </source>
</reference>
<name>A0ABU2IDK3_9LIST</name>
<dbReference type="GeneID" id="93238529"/>
<evidence type="ECO:0000313" key="2">
    <source>
        <dbReference type="Proteomes" id="UP001267344"/>
    </source>
</evidence>
<evidence type="ECO:0000313" key="1">
    <source>
        <dbReference type="EMBL" id="MDT0096114.1"/>
    </source>
</evidence>
<organism evidence="1 2">
    <name type="scientific">Listeria swaminathanii</name>
    <dbReference type="NCBI Taxonomy" id="2713501"/>
    <lineage>
        <taxon>Bacteria</taxon>
        <taxon>Bacillati</taxon>
        <taxon>Bacillota</taxon>
        <taxon>Bacilli</taxon>
        <taxon>Bacillales</taxon>
        <taxon>Listeriaceae</taxon>
        <taxon>Listeria</taxon>
    </lineage>
</organism>
<dbReference type="EMBL" id="JASBAG010000001">
    <property type="protein sequence ID" value="MDT0096114.1"/>
    <property type="molecule type" value="Genomic_DNA"/>
</dbReference>
<dbReference type="Proteomes" id="UP001267344">
    <property type="component" value="Unassembled WGS sequence"/>
</dbReference>